<organism evidence="1 2">
    <name type="scientific">Clostridium felsineum</name>
    <dbReference type="NCBI Taxonomy" id="36839"/>
    <lineage>
        <taxon>Bacteria</taxon>
        <taxon>Bacillati</taxon>
        <taxon>Bacillota</taxon>
        <taxon>Clostridia</taxon>
        <taxon>Eubacteriales</taxon>
        <taxon>Clostridiaceae</taxon>
        <taxon>Clostridium</taxon>
    </lineage>
</organism>
<dbReference type="STRING" id="84029.CROST_39970"/>
<sequence>MKNFNSLLRYNFIIYIKSNKFIMPLIVWIAFMGVMYSIKPLDIVSSFIFSMMFLFTVMLWISFSYLEALDSVSEQLVILKVRKEWMYYLGNNVFLMLIGVIMSFIGVLCPIIINVVNNFTLFNRRLTLEDCLSSLILHIIFAVLGCSVGILCGPRCIKSRKLAVEIIVLVVIISVIKFQLIQKVNIIKYITWILPPVCDIQAFFSNKGFFDIQNTVKSIMYGVIYTFIYNVINIEILKRKRF</sequence>
<dbReference type="KEGG" id="crw:CROST_034730"/>
<evidence type="ECO:0000313" key="2">
    <source>
        <dbReference type="Proteomes" id="UP000190951"/>
    </source>
</evidence>
<dbReference type="AlphaFoldDB" id="A0A1S8M874"/>
<gene>
    <name evidence="1" type="ORF">CROST_034730</name>
</gene>
<keyword evidence="2" id="KW-1185">Reference proteome</keyword>
<dbReference type="EMBL" id="CP096983">
    <property type="protein sequence ID" value="URZ12728.1"/>
    <property type="molecule type" value="Genomic_DNA"/>
</dbReference>
<dbReference type="RefSeq" id="WP_077834147.1">
    <property type="nucleotide sequence ID" value="NZ_CP096983.1"/>
</dbReference>
<proteinExistence type="predicted"/>
<protein>
    <submittedName>
        <fullName evidence="1">Uncharacterized protein</fullName>
    </submittedName>
</protein>
<dbReference type="Proteomes" id="UP000190951">
    <property type="component" value="Chromosome"/>
</dbReference>
<reference evidence="1 2" key="1">
    <citation type="submission" date="2022-04" db="EMBL/GenBank/DDBJ databases">
        <title>Genome sequence of C. roseum typestrain.</title>
        <authorList>
            <person name="Poehlein A."/>
            <person name="Schoch T."/>
            <person name="Duerre P."/>
            <person name="Daniel R."/>
        </authorList>
    </citation>
    <scope>NUCLEOTIDE SEQUENCE [LARGE SCALE GENOMIC DNA]</scope>
    <source>
        <strain evidence="1 2">DSM 7320</strain>
    </source>
</reference>
<accession>A0A1S8M874</accession>
<evidence type="ECO:0000313" key="1">
    <source>
        <dbReference type="EMBL" id="URZ12728.1"/>
    </source>
</evidence>
<name>A0A1S8M874_9CLOT</name>